<organism evidence="1">
    <name type="scientific">Utricularia reniformis</name>
    <dbReference type="NCBI Taxonomy" id="192314"/>
    <lineage>
        <taxon>Eukaryota</taxon>
        <taxon>Viridiplantae</taxon>
        <taxon>Streptophyta</taxon>
        <taxon>Embryophyta</taxon>
        <taxon>Tracheophyta</taxon>
        <taxon>Spermatophyta</taxon>
        <taxon>Magnoliopsida</taxon>
        <taxon>eudicotyledons</taxon>
        <taxon>Gunneridae</taxon>
        <taxon>Pentapetalae</taxon>
        <taxon>asterids</taxon>
        <taxon>lamiids</taxon>
        <taxon>Lamiales</taxon>
        <taxon>Lentibulariaceae</taxon>
        <taxon>Utricularia</taxon>
    </lineage>
</organism>
<keyword evidence="1" id="KW-0496">Mitochondrion</keyword>
<evidence type="ECO:0000313" key="1">
    <source>
        <dbReference type="EMBL" id="ART30390.1"/>
    </source>
</evidence>
<proteinExistence type="predicted"/>
<name>A0A1Y0AZ12_9LAMI</name>
<gene>
    <name evidence="1" type="ORF">AEK19_MT1581</name>
</gene>
<protein>
    <submittedName>
        <fullName evidence="1">Uncharacterized protein</fullName>
    </submittedName>
</protein>
<sequence length="46" mass="5098">MRGLPREPPESPIFYEKEFSLHESSAINIVNWASGSATSSNSQTLM</sequence>
<dbReference type="EMBL" id="KY774314">
    <property type="protein sequence ID" value="ART30390.1"/>
    <property type="molecule type" value="Genomic_DNA"/>
</dbReference>
<dbReference type="AlphaFoldDB" id="A0A1Y0AZ12"/>
<geneLocation type="mitochondrion" evidence="1"/>
<reference evidence="1" key="1">
    <citation type="submission" date="2017-03" db="EMBL/GenBank/DDBJ databases">
        <title>The mitochondrial genome of the carnivorous plant Utricularia reniformis (Lentibulariaceae): structure, comparative analysis and evolutionary landmarks.</title>
        <authorList>
            <person name="Silva S.R."/>
            <person name="Alvarenga D.O."/>
            <person name="Michael T.P."/>
            <person name="Miranda V.F.O."/>
            <person name="Varani A.M."/>
        </authorList>
    </citation>
    <scope>NUCLEOTIDE SEQUENCE</scope>
</reference>
<accession>A0A1Y0AZ12</accession>